<dbReference type="EMBL" id="CP163439">
    <property type="protein sequence ID" value="XDQ38698.1"/>
    <property type="molecule type" value="Genomic_DNA"/>
</dbReference>
<protein>
    <submittedName>
        <fullName evidence="1">PqqD family protein</fullName>
    </submittedName>
</protein>
<dbReference type="AlphaFoldDB" id="A0AB39Q5Z9"/>
<sequence length="92" mass="10136">MSTPQPFSPDFVPRRKLEARVRKFRGKLFVANASLAFELDEVAEFIFKQVNGTATVQQIGEKVAGEYDISSDEAVADSLELLTELAANGMVE</sequence>
<evidence type="ECO:0000313" key="1">
    <source>
        <dbReference type="EMBL" id="XDQ38698.1"/>
    </source>
</evidence>
<organism evidence="1">
    <name type="scientific">Streptomyces sp. R28</name>
    <dbReference type="NCBI Taxonomy" id="3238628"/>
    <lineage>
        <taxon>Bacteria</taxon>
        <taxon>Bacillati</taxon>
        <taxon>Actinomycetota</taxon>
        <taxon>Actinomycetes</taxon>
        <taxon>Kitasatosporales</taxon>
        <taxon>Streptomycetaceae</taxon>
        <taxon>Streptomyces</taxon>
    </lineage>
</organism>
<dbReference type="RefSeq" id="WP_369173401.1">
    <property type="nucleotide sequence ID" value="NZ_CP163439.1"/>
</dbReference>
<dbReference type="Pfam" id="PF05402">
    <property type="entry name" value="PqqD"/>
    <property type="match status" value="1"/>
</dbReference>
<gene>
    <name evidence="1" type="ORF">AB5J49_38040</name>
</gene>
<reference evidence="1" key="1">
    <citation type="submission" date="2024-07" db="EMBL/GenBank/DDBJ databases">
        <authorList>
            <person name="Yu S.T."/>
        </authorList>
    </citation>
    <scope>NUCLEOTIDE SEQUENCE</scope>
    <source>
        <strain evidence="1">R28</strain>
    </source>
</reference>
<dbReference type="InterPro" id="IPR041881">
    <property type="entry name" value="PqqD_sf"/>
</dbReference>
<dbReference type="Gene3D" id="1.10.10.1150">
    <property type="entry name" value="Coenzyme PQQ synthesis protein D (PqqD)"/>
    <property type="match status" value="1"/>
</dbReference>
<proteinExistence type="predicted"/>
<dbReference type="InterPro" id="IPR008792">
    <property type="entry name" value="PQQD"/>
</dbReference>
<accession>A0AB39Q5Z9</accession>
<name>A0AB39Q5Z9_9ACTN</name>